<dbReference type="Pfam" id="PF25858">
    <property type="entry name" value="DUF7958"/>
    <property type="match status" value="1"/>
</dbReference>
<proteinExistence type="predicted"/>
<dbReference type="InterPro" id="IPR058264">
    <property type="entry name" value="DUF7958"/>
</dbReference>
<evidence type="ECO:0000313" key="1">
    <source>
        <dbReference type="EMBL" id="RZV11759.1"/>
    </source>
</evidence>
<evidence type="ECO:0000313" key="2">
    <source>
        <dbReference type="Proteomes" id="UP000291097"/>
    </source>
</evidence>
<gene>
    <name evidence="1" type="ORF">BDK88_0640</name>
</gene>
<dbReference type="EMBL" id="SHMP01000003">
    <property type="protein sequence ID" value="RZV11759.1"/>
    <property type="molecule type" value="Genomic_DNA"/>
</dbReference>
<organism evidence="1 2">
    <name type="scientific">Natrinema hispanicum</name>
    <dbReference type="NCBI Taxonomy" id="392421"/>
    <lineage>
        <taxon>Archaea</taxon>
        <taxon>Methanobacteriati</taxon>
        <taxon>Methanobacteriota</taxon>
        <taxon>Stenosarchaea group</taxon>
        <taxon>Halobacteria</taxon>
        <taxon>Halobacteriales</taxon>
        <taxon>Natrialbaceae</taxon>
        <taxon>Natrinema</taxon>
    </lineage>
</organism>
<comment type="caution">
    <text evidence="1">The sequence shown here is derived from an EMBL/GenBank/DDBJ whole genome shotgun (WGS) entry which is preliminary data.</text>
</comment>
<accession>A0A482YFP3</accession>
<dbReference type="Proteomes" id="UP000291097">
    <property type="component" value="Unassembled WGS sequence"/>
</dbReference>
<dbReference type="AlphaFoldDB" id="A0A482YFP3"/>
<name>A0A482YFP3_9EURY</name>
<sequence>MGIYPPDPCRVLGNGRLESIAAYKILDIYFGCHDPEAETLLS</sequence>
<protein>
    <submittedName>
        <fullName evidence="1">Uncharacterized protein</fullName>
    </submittedName>
</protein>
<reference evidence="1 2" key="1">
    <citation type="submission" date="2019-02" db="EMBL/GenBank/DDBJ databases">
        <title>Genomic Encyclopedia of Archaeal and Bacterial Type Strains, Phase II (KMG-II): from individual species to whole genera.</title>
        <authorList>
            <person name="Goeker M."/>
        </authorList>
    </citation>
    <scope>NUCLEOTIDE SEQUENCE [LARGE SCALE GENOMIC DNA]</scope>
    <source>
        <strain evidence="1 2">DSM 18328</strain>
    </source>
</reference>